<dbReference type="PANTHER" id="PTHR23501">
    <property type="entry name" value="MAJOR FACILITATOR SUPERFAMILY"/>
    <property type="match status" value="1"/>
</dbReference>
<gene>
    <name evidence="7" type="ORF">GOMPHAMPRED_001585</name>
</gene>
<feature type="transmembrane region" description="Helical" evidence="5">
    <location>
        <begin position="87"/>
        <end position="105"/>
    </location>
</feature>
<keyword evidence="8" id="KW-1185">Reference proteome</keyword>
<feature type="transmembrane region" description="Helical" evidence="5">
    <location>
        <begin position="361"/>
        <end position="386"/>
    </location>
</feature>
<feature type="transmembrane region" description="Helical" evidence="5">
    <location>
        <begin position="205"/>
        <end position="225"/>
    </location>
</feature>
<dbReference type="PANTHER" id="PTHR23501:SF59">
    <property type="entry name" value="MAJOR FACILITATOR SUPERFAMILY (MFS) PROFILE DOMAIN-CONTAINING PROTEIN-RELATED"/>
    <property type="match status" value="1"/>
</dbReference>
<evidence type="ECO:0000256" key="1">
    <source>
        <dbReference type="ARBA" id="ARBA00004141"/>
    </source>
</evidence>
<dbReference type="InterPro" id="IPR020846">
    <property type="entry name" value="MFS_dom"/>
</dbReference>
<name>A0A8H3F5Q1_9LECA</name>
<dbReference type="PRINTS" id="PR01036">
    <property type="entry name" value="TCRTETB"/>
</dbReference>
<dbReference type="Gene3D" id="1.20.1720.10">
    <property type="entry name" value="Multidrug resistance protein D"/>
    <property type="match status" value="1"/>
</dbReference>
<dbReference type="GO" id="GO:0022857">
    <property type="term" value="F:transmembrane transporter activity"/>
    <property type="evidence" value="ECO:0007669"/>
    <property type="project" value="InterPro"/>
</dbReference>
<evidence type="ECO:0000256" key="4">
    <source>
        <dbReference type="ARBA" id="ARBA00023136"/>
    </source>
</evidence>
<keyword evidence="3 5" id="KW-1133">Transmembrane helix</keyword>
<evidence type="ECO:0000313" key="8">
    <source>
        <dbReference type="Proteomes" id="UP000664169"/>
    </source>
</evidence>
<evidence type="ECO:0000256" key="5">
    <source>
        <dbReference type="SAM" id="Phobius"/>
    </source>
</evidence>
<dbReference type="EMBL" id="CAJPDQ010000013">
    <property type="protein sequence ID" value="CAF9918646.1"/>
    <property type="molecule type" value="Genomic_DNA"/>
</dbReference>
<feature type="transmembrane region" description="Helical" evidence="5">
    <location>
        <begin position="274"/>
        <end position="291"/>
    </location>
</feature>
<dbReference type="Gene3D" id="1.20.1250.20">
    <property type="entry name" value="MFS general substrate transporter like domains"/>
    <property type="match status" value="1"/>
</dbReference>
<dbReference type="Proteomes" id="UP000664169">
    <property type="component" value="Unassembled WGS sequence"/>
</dbReference>
<dbReference type="AlphaFoldDB" id="A0A8H3F5Q1"/>
<proteinExistence type="predicted"/>
<organism evidence="7 8">
    <name type="scientific">Gomphillus americanus</name>
    <dbReference type="NCBI Taxonomy" id="1940652"/>
    <lineage>
        <taxon>Eukaryota</taxon>
        <taxon>Fungi</taxon>
        <taxon>Dikarya</taxon>
        <taxon>Ascomycota</taxon>
        <taxon>Pezizomycotina</taxon>
        <taxon>Lecanoromycetes</taxon>
        <taxon>OSLEUM clade</taxon>
        <taxon>Ostropomycetidae</taxon>
        <taxon>Ostropales</taxon>
        <taxon>Graphidaceae</taxon>
        <taxon>Gomphilloideae</taxon>
        <taxon>Gomphillus</taxon>
    </lineage>
</organism>
<comment type="subcellular location">
    <subcellularLocation>
        <location evidence="1">Membrane</location>
        <topology evidence="1">Multi-pass membrane protein</topology>
    </subcellularLocation>
</comment>
<evidence type="ECO:0000313" key="7">
    <source>
        <dbReference type="EMBL" id="CAF9918646.1"/>
    </source>
</evidence>
<feature type="transmembrane region" description="Helical" evidence="5">
    <location>
        <begin position="418"/>
        <end position="443"/>
    </location>
</feature>
<feature type="transmembrane region" description="Helical" evidence="5">
    <location>
        <begin position="533"/>
        <end position="551"/>
    </location>
</feature>
<keyword evidence="4 5" id="KW-0472">Membrane</keyword>
<evidence type="ECO:0000256" key="3">
    <source>
        <dbReference type="ARBA" id="ARBA00022989"/>
    </source>
</evidence>
<feature type="transmembrane region" description="Helical" evidence="5">
    <location>
        <begin position="117"/>
        <end position="135"/>
    </location>
</feature>
<protein>
    <recommendedName>
        <fullName evidence="6">Major facilitator superfamily (MFS) profile domain-containing protein</fullName>
    </recommendedName>
</protein>
<feature type="transmembrane region" description="Helical" evidence="5">
    <location>
        <begin position="147"/>
        <end position="167"/>
    </location>
</feature>
<feature type="domain" description="Major facilitator superfamily (MFS) profile" evidence="6">
    <location>
        <begin position="51"/>
        <end position="557"/>
    </location>
</feature>
<feature type="transmembrane region" description="Helical" evidence="5">
    <location>
        <begin position="48"/>
        <end position="75"/>
    </location>
</feature>
<keyword evidence="2 5" id="KW-0812">Transmembrane</keyword>
<feature type="transmembrane region" description="Helical" evidence="5">
    <location>
        <begin position="455"/>
        <end position="478"/>
    </location>
</feature>
<dbReference type="InterPro" id="IPR036259">
    <property type="entry name" value="MFS_trans_sf"/>
</dbReference>
<dbReference type="OrthoDB" id="2351791at2759"/>
<feature type="transmembrane region" description="Helical" evidence="5">
    <location>
        <begin position="393"/>
        <end position="412"/>
    </location>
</feature>
<dbReference type="SUPFAM" id="SSF103473">
    <property type="entry name" value="MFS general substrate transporter"/>
    <property type="match status" value="1"/>
</dbReference>
<evidence type="ECO:0000256" key="2">
    <source>
        <dbReference type="ARBA" id="ARBA00022692"/>
    </source>
</evidence>
<dbReference type="PROSITE" id="PS50850">
    <property type="entry name" value="MFS"/>
    <property type="match status" value="1"/>
</dbReference>
<dbReference type="Pfam" id="PF07690">
    <property type="entry name" value="MFS_1"/>
    <property type="match status" value="2"/>
</dbReference>
<dbReference type="GO" id="GO:0005886">
    <property type="term" value="C:plasma membrane"/>
    <property type="evidence" value="ECO:0007669"/>
    <property type="project" value="TreeGrafter"/>
</dbReference>
<dbReference type="InterPro" id="IPR011701">
    <property type="entry name" value="MFS"/>
</dbReference>
<evidence type="ECO:0000259" key="6">
    <source>
        <dbReference type="PROSITE" id="PS50850"/>
    </source>
</evidence>
<feature type="transmembrane region" description="Helical" evidence="5">
    <location>
        <begin position="325"/>
        <end position="349"/>
    </location>
</feature>
<feature type="transmembrane region" description="Helical" evidence="5">
    <location>
        <begin position="174"/>
        <end position="193"/>
    </location>
</feature>
<feature type="transmembrane region" description="Helical" evidence="5">
    <location>
        <begin position="241"/>
        <end position="262"/>
    </location>
</feature>
<comment type="caution">
    <text evidence="7">The sequence shown here is derived from an EMBL/GenBank/DDBJ whole genome shotgun (WGS) entry which is preliminary data.</text>
</comment>
<reference evidence="7" key="1">
    <citation type="submission" date="2021-03" db="EMBL/GenBank/DDBJ databases">
        <authorList>
            <person name="Tagirdzhanova G."/>
        </authorList>
    </citation>
    <scope>NUCLEOTIDE SEQUENCE</scope>
</reference>
<sequence length="576" mass="61758">MEQAKRSNDVISLEGLAMATDLEPGHPTTVNESSNSVAQQPFKPSGRFILAFISILVVTLAAAIDATSLGVALPIIADDIHGTALEAFWAGTSFLITSAVFQPVLAGLSHVFGRKSCILVSTILFVIGSILAAAAPNFRYMLAGRSIQGIGGGGILVLGEVIITDLVPLATRGTYMGLLGCVWSLGAVTGPLMGGAFAEFASWRWIFWINLPLCAVGFVVIMLYLKLDRLPGPLWLKIRSFDWIGSVVLVGASLSFLIPLTWGGVMFEWSSWRTLFPLILGLVTLVGFGYYEHRLGNADRMSKQSVAGHTIVVDPIMRSGLFGSITLNVLYMETILHGMILWSLLYFLPIYYQACKSYTPIITGVALLPEVGLVAPVSVIAAFVITKMGRYRVVLWSGWLSTTAGAGLLFLLQPDSPVYAWILLNVLVSLGTGILFPSMALSIQAACRPADSGHAAALFSFLRVVGQALGLAVSGVAFQNRLFQALSADPKYAATASQYSSDATALVGIIQKMGDGDPEKAFLQQAVADSLRVIWLLMTVVAGVGLISSLFTREYSLNQEHDTRQGLSQAQTDVEQ</sequence>
<accession>A0A8H3F5Q1</accession>